<dbReference type="AlphaFoldDB" id="A0A455T0C9"/>
<keyword evidence="1" id="KW-1133">Transmembrane helix</keyword>
<accession>A0A455T0C9</accession>
<keyword evidence="1" id="KW-0472">Membrane</keyword>
<protein>
    <submittedName>
        <fullName evidence="2">Uncharacterized protein</fullName>
    </submittedName>
</protein>
<gene>
    <name evidence="2" type="ORF">KTA_10180</name>
</gene>
<name>A0A455T0C9_9CHLR</name>
<evidence type="ECO:0000313" key="2">
    <source>
        <dbReference type="EMBL" id="BBH92819.1"/>
    </source>
</evidence>
<keyword evidence="1" id="KW-0812">Transmembrane</keyword>
<feature type="transmembrane region" description="Helical" evidence="1">
    <location>
        <begin position="35"/>
        <end position="59"/>
    </location>
</feature>
<evidence type="ECO:0000256" key="1">
    <source>
        <dbReference type="SAM" id="Phobius"/>
    </source>
</evidence>
<reference evidence="2" key="1">
    <citation type="submission" date="2018-12" db="EMBL/GenBank/DDBJ databases">
        <title>Novel natural products biosynthetic potential of the class Ktedonobacteria.</title>
        <authorList>
            <person name="Zheng Y."/>
            <person name="Saitou A."/>
            <person name="Wang C.M."/>
            <person name="Toyoda A."/>
            <person name="Minakuchi Y."/>
            <person name="Sekiguchi Y."/>
            <person name="Ueda K."/>
            <person name="Takano H."/>
            <person name="Sakai Y."/>
            <person name="Yokota A."/>
            <person name="Yabe S."/>
        </authorList>
    </citation>
    <scope>NUCLEOTIDE SEQUENCE</scope>
    <source>
        <strain evidence="2">A3-2</strain>
    </source>
</reference>
<dbReference type="EMBL" id="AP019377">
    <property type="protein sequence ID" value="BBH92819.1"/>
    <property type="molecule type" value="Genomic_DNA"/>
</dbReference>
<proteinExistence type="predicted"/>
<organism evidence="2">
    <name type="scientific">Thermogemmatispora argillosa</name>
    <dbReference type="NCBI Taxonomy" id="2045280"/>
    <lineage>
        <taxon>Bacteria</taxon>
        <taxon>Bacillati</taxon>
        <taxon>Chloroflexota</taxon>
        <taxon>Ktedonobacteria</taxon>
        <taxon>Thermogemmatisporales</taxon>
        <taxon>Thermogemmatisporaceae</taxon>
        <taxon>Thermogemmatispora</taxon>
    </lineage>
</organism>
<sequence length="63" mass="6724">MLLTVLALLCLFVLLISDALLWLRVWRLPPGPERVGQLIGALGGFVAVLAAGFFVFLTLKGGS</sequence>